<keyword evidence="7" id="KW-0408">Iron</keyword>
<evidence type="ECO:0000313" key="12">
    <source>
        <dbReference type="Proteomes" id="UP000318055"/>
    </source>
</evidence>
<protein>
    <recommendedName>
        <fullName evidence="2">Type-4 uracil-DNA glycosylase</fullName>
    </recommendedName>
</protein>
<dbReference type="SMART" id="SM00986">
    <property type="entry name" value="UDG"/>
    <property type="match status" value="1"/>
</dbReference>
<accession>A0A518RDB8</accession>
<dbReference type="AlphaFoldDB" id="A0A518RDB8"/>
<name>A0A518RDB8_9SPHN</name>
<evidence type="ECO:0000256" key="9">
    <source>
        <dbReference type="ARBA" id="ARBA00023204"/>
    </source>
</evidence>
<gene>
    <name evidence="11" type="ORF">FPZ54_04715</name>
</gene>
<dbReference type="InterPro" id="IPR005122">
    <property type="entry name" value="Uracil-DNA_glycosylase-like"/>
</dbReference>
<dbReference type="Proteomes" id="UP000318055">
    <property type="component" value="Chromosome"/>
</dbReference>
<dbReference type="PANTHER" id="PTHR33693">
    <property type="entry name" value="TYPE-5 URACIL-DNA GLYCOSYLASE"/>
    <property type="match status" value="1"/>
</dbReference>
<reference evidence="11 12" key="1">
    <citation type="submission" date="2019-07" db="EMBL/GenBank/DDBJ databases">
        <title>Sphingomonas alkalisoli sp. nov., isolated from rhizosphere soil of Suaedae salsa.</title>
        <authorList>
            <person name="Zhang H."/>
            <person name="Xu L."/>
            <person name="Zhang J.-X."/>
            <person name="Sun J.-Q."/>
        </authorList>
    </citation>
    <scope>NUCLEOTIDE SEQUENCE [LARGE SCALE GENOMIC DNA]</scope>
    <source>
        <strain evidence="11 12">XS-10</strain>
    </source>
</reference>
<dbReference type="GO" id="GO:0051539">
    <property type="term" value="F:4 iron, 4 sulfur cluster binding"/>
    <property type="evidence" value="ECO:0007669"/>
    <property type="project" value="UniProtKB-KW"/>
</dbReference>
<keyword evidence="9" id="KW-0234">DNA repair</keyword>
<proteinExistence type="inferred from homology"/>
<keyword evidence="6" id="KW-0378">Hydrolase</keyword>
<evidence type="ECO:0000256" key="5">
    <source>
        <dbReference type="ARBA" id="ARBA00022763"/>
    </source>
</evidence>
<dbReference type="Pfam" id="PF13566">
    <property type="entry name" value="DUF4130"/>
    <property type="match status" value="1"/>
</dbReference>
<sequence>MHVATLDQPDDFAAWRDQARMFLAAAVPPHDVAWRIGESGTAELFANAAPPPAQRSAPLHVPRALLALLRLALLHRDPDRFALAYRLLWRLRDQPSLHANPADPDMIAVQALAKAVRRDMHKMHAFVRFRKVGSANGREQFAAWFEPDHHITRAVAGFFRDRFTGMDWIIVTPEATIGWDGTILTTGPGGRRGDVPDADAVEDEWRAYYSSIFNPARVKVAAMKKEMPVKYWRNLPEAMLVQPLLRQAEGRVDAMVKRQREDAAILTAEPVQPRRHFDTLDALNAALVQDDVPPSPDFADRVVLGEGPPSARLMLVGEQPGDMEDRKGRPFVGPAGQLLDDCLDDAGIERSETYLTNAVKRFKFTERGKRRLHQTPNAGDIAHYRWWLNEEIRLVDPAVVVALGATALHALTGKKQALAPLRDGALDLGERQMIVTVHPSFLLRLPDEQARGIERERFVRDLAAARALV</sequence>
<dbReference type="KEGG" id="ssua:FPZ54_04715"/>
<dbReference type="InterPro" id="IPR025404">
    <property type="entry name" value="DUF4130"/>
</dbReference>
<comment type="similarity">
    <text evidence="1">Belongs to the uracil-DNA glycosylase (UDG) superfamily. Type 4 (UDGa) family.</text>
</comment>
<evidence type="ECO:0000256" key="4">
    <source>
        <dbReference type="ARBA" id="ARBA00022723"/>
    </source>
</evidence>
<keyword evidence="4" id="KW-0479">Metal-binding</keyword>
<dbReference type="OrthoDB" id="5290748at2"/>
<keyword evidence="12" id="KW-1185">Reference proteome</keyword>
<dbReference type="InterPro" id="IPR051536">
    <property type="entry name" value="UDG_Type-4/5"/>
</dbReference>
<dbReference type="SUPFAM" id="SSF52141">
    <property type="entry name" value="Uracil-DNA glycosylase-like"/>
    <property type="match status" value="1"/>
</dbReference>
<dbReference type="InterPro" id="IPR005273">
    <property type="entry name" value="Ura-DNA_glyco_family4"/>
</dbReference>
<evidence type="ECO:0000256" key="7">
    <source>
        <dbReference type="ARBA" id="ARBA00023004"/>
    </source>
</evidence>
<feature type="domain" description="Uracil-DNA glycosylase-like" evidence="10">
    <location>
        <begin position="304"/>
        <end position="463"/>
    </location>
</feature>
<dbReference type="InterPro" id="IPR036895">
    <property type="entry name" value="Uracil-DNA_glycosylase-like_sf"/>
</dbReference>
<evidence type="ECO:0000256" key="1">
    <source>
        <dbReference type="ARBA" id="ARBA00006521"/>
    </source>
</evidence>
<evidence type="ECO:0000256" key="8">
    <source>
        <dbReference type="ARBA" id="ARBA00023014"/>
    </source>
</evidence>
<dbReference type="NCBIfam" id="TIGR03915">
    <property type="entry name" value="SAM_7_link_chp"/>
    <property type="match status" value="1"/>
</dbReference>
<evidence type="ECO:0000313" key="11">
    <source>
        <dbReference type="EMBL" id="QDX25394.1"/>
    </source>
</evidence>
<dbReference type="GO" id="GO:0097506">
    <property type="term" value="F:deaminated base DNA N-glycosylase activity"/>
    <property type="evidence" value="ECO:0007669"/>
    <property type="project" value="UniProtKB-ARBA"/>
</dbReference>
<dbReference type="RefSeq" id="WP_145845384.1">
    <property type="nucleotide sequence ID" value="NZ_CP042239.1"/>
</dbReference>
<dbReference type="GO" id="GO:0046872">
    <property type="term" value="F:metal ion binding"/>
    <property type="evidence" value="ECO:0007669"/>
    <property type="project" value="UniProtKB-KW"/>
</dbReference>
<keyword evidence="3" id="KW-0004">4Fe-4S</keyword>
<keyword evidence="5" id="KW-0227">DNA damage</keyword>
<dbReference type="GO" id="GO:0006281">
    <property type="term" value="P:DNA repair"/>
    <property type="evidence" value="ECO:0007669"/>
    <property type="project" value="UniProtKB-KW"/>
</dbReference>
<dbReference type="Gene3D" id="3.40.470.10">
    <property type="entry name" value="Uracil-DNA glycosylase-like domain"/>
    <property type="match status" value="1"/>
</dbReference>
<dbReference type="PANTHER" id="PTHR33693:SF9">
    <property type="entry name" value="TYPE-4 URACIL-DNA GLYCOSYLASE"/>
    <property type="match status" value="1"/>
</dbReference>
<dbReference type="NCBIfam" id="TIGR03914">
    <property type="entry name" value="UDG_fam_dom"/>
    <property type="match status" value="1"/>
</dbReference>
<evidence type="ECO:0000256" key="3">
    <source>
        <dbReference type="ARBA" id="ARBA00022485"/>
    </source>
</evidence>
<dbReference type="Pfam" id="PF03167">
    <property type="entry name" value="UDG"/>
    <property type="match status" value="1"/>
</dbReference>
<dbReference type="CDD" id="cd10030">
    <property type="entry name" value="UDG-F4_TTUDGA_SPO1dp_like"/>
    <property type="match status" value="1"/>
</dbReference>
<evidence type="ECO:0000256" key="6">
    <source>
        <dbReference type="ARBA" id="ARBA00022801"/>
    </source>
</evidence>
<keyword evidence="8" id="KW-0411">Iron-sulfur</keyword>
<evidence type="ECO:0000256" key="2">
    <source>
        <dbReference type="ARBA" id="ARBA00019403"/>
    </source>
</evidence>
<dbReference type="SMART" id="SM00987">
    <property type="entry name" value="UreE_C"/>
    <property type="match status" value="1"/>
</dbReference>
<dbReference type="InterPro" id="IPR023875">
    <property type="entry name" value="DNA_repair_put"/>
</dbReference>
<evidence type="ECO:0000259" key="10">
    <source>
        <dbReference type="SMART" id="SM00986"/>
    </source>
</evidence>
<organism evidence="11 12">
    <name type="scientific">Sphingomonas suaedae</name>
    <dbReference type="NCBI Taxonomy" id="2599297"/>
    <lineage>
        <taxon>Bacteria</taxon>
        <taxon>Pseudomonadati</taxon>
        <taxon>Pseudomonadota</taxon>
        <taxon>Alphaproteobacteria</taxon>
        <taxon>Sphingomonadales</taxon>
        <taxon>Sphingomonadaceae</taxon>
        <taxon>Sphingomonas</taxon>
    </lineage>
</organism>
<dbReference type="EMBL" id="CP042239">
    <property type="protein sequence ID" value="QDX25394.1"/>
    <property type="molecule type" value="Genomic_DNA"/>
</dbReference>